<dbReference type="Proteomes" id="UP001056384">
    <property type="component" value="Chromosome 1"/>
</dbReference>
<sequence length="403" mass="44832">MEDQVLLPSGRKSRHAIPPSIAARNVTRSGRSLTEVSTGVQRHSSYVNDDVAIGTIHTEDIRELEDADSVAAGEFSNAEPSDAIDGKHRESRGSASRTSLSVMIKDAFTRRRSSFGTPQAQTHPCIAQKEAASKGRSVVFSKFMFGEKVSQPTEEGAECQSKRKASRALSDIIVEKVQQVAGRLRRRDSGHGHPFTCQRRRGFTRTRAGAVESETSFLLAAPERRSSSTPASADCDAANNDAADLEQELSSREHASALEELQPLEAYAAPVPEADLGEESAQRGPGLQLANYAVTPERVLTQAENVRNMRNVLEGIWRQASEGWMDSWRVERRFENIHRELERSHAYQQSVMQEYLANVAADQREVLRDYQQWMQEWQRKGRPISDSWREGLGNGTTLDGKLV</sequence>
<feature type="region of interest" description="Disordered" evidence="1">
    <location>
        <begin position="1"/>
        <end position="41"/>
    </location>
</feature>
<organism evidence="2 3">
    <name type="scientific">Septoria linicola</name>
    <dbReference type="NCBI Taxonomy" id="215465"/>
    <lineage>
        <taxon>Eukaryota</taxon>
        <taxon>Fungi</taxon>
        <taxon>Dikarya</taxon>
        <taxon>Ascomycota</taxon>
        <taxon>Pezizomycotina</taxon>
        <taxon>Dothideomycetes</taxon>
        <taxon>Dothideomycetidae</taxon>
        <taxon>Mycosphaerellales</taxon>
        <taxon>Mycosphaerellaceae</taxon>
        <taxon>Septoria</taxon>
    </lineage>
</organism>
<name>A0A9Q9AEN9_9PEZI</name>
<feature type="compositionally biased region" description="Polar residues" evidence="1">
    <location>
        <begin position="26"/>
        <end position="41"/>
    </location>
</feature>
<evidence type="ECO:0000256" key="1">
    <source>
        <dbReference type="SAM" id="MobiDB-lite"/>
    </source>
</evidence>
<keyword evidence="3" id="KW-1185">Reference proteome</keyword>
<dbReference type="EMBL" id="CP099418">
    <property type="protein sequence ID" value="USW47617.1"/>
    <property type="molecule type" value="Genomic_DNA"/>
</dbReference>
<proteinExistence type="predicted"/>
<gene>
    <name evidence="2" type="ORF">Slin15195_G009360</name>
</gene>
<accession>A0A9Q9AEN9</accession>
<reference evidence="2" key="1">
    <citation type="submission" date="2022-06" db="EMBL/GenBank/DDBJ databases">
        <title>Complete genome sequences of two strains of the flax pathogen Septoria linicola.</title>
        <authorList>
            <person name="Lapalu N."/>
            <person name="Simon A."/>
            <person name="Demenou B."/>
            <person name="Paumier D."/>
            <person name="Guillot M.-P."/>
            <person name="Gout L."/>
            <person name="Valade R."/>
        </authorList>
    </citation>
    <scope>NUCLEOTIDE SEQUENCE</scope>
    <source>
        <strain evidence="2">SE15195</strain>
    </source>
</reference>
<protein>
    <submittedName>
        <fullName evidence="2">Uncharacterized protein</fullName>
    </submittedName>
</protein>
<evidence type="ECO:0000313" key="3">
    <source>
        <dbReference type="Proteomes" id="UP001056384"/>
    </source>
</evidence>
<dbReference type="AlphaFoldDB" id="A0A9Q9AEN9"/>
<feature type="region of interest" description="Disordered" evidence="1">
    <location>
        <begin position="74"/>
        <end position="98"/>
    </location>
</feature>
<evidence type="ECO:0000313" key="2">
    <source>
        <dbReference type="EMBL" id="USW47617.1"/>
    </source>
</evidence>